<name>A0ABS2DT29_9BURK</name>
<dbReference type="SUPFAM" id="SSF140591">
    <property type="entry name" value="Type III secretion system domain"/>
    <property type="match status" value="2"/>
</dbReference>
<evidence type="ECO:0000313" key="4">
    <source>
        <dbReference type="Proteomes" id="UP000715095"/>
    </source>
</evidence>
<dbReference type="Proteomes" id="UP000715095">
    <property type="component" value="Unassembled WGS sequence"/>
</dbReference>
<dbReference type="InterPro" id="IPR015144">
    <property type="entry name" value="T3SS_TyeA"/>
</dbReference>
<dbReference type="RefSeq" id="WP_205102891.1">
    <property type="nucleotide sequence ID" value="NZ_JACJJC010000010.1"/>
</dbReference>
<feature type="domain" description="Type III secretion system effector delivery regulator TyeA" evidence="2">
    <location>
        <begin position="286"/>
        <end position="365"/>
    </location>
</feature>
<evidence type="ECO:0000259" key="1">
    <source>
        <dbReference type="Pfam" id="PF07201"/>
    </source>
</evidence>
<feature type="domain" description="Hypersensitivity response secretion-like HrpJ" evidence="1">
    <location>
        <begin position="48"/>
        <end position="212"/>
    </location>
</feature>
<dbReference type="InterPro" id="IPR010812">
    <property type="entry name" value="HrpJ-like"/>
</dbReference>
<accession>A0ABS2DT29</accession>
<evidence type="ECO:0000313" key="3">
    <source>
        <dbReference type="EMBL" id="MBM6704292.1"/>
    </source>
</evidence>
<gene>
    <name evidence="3" type="primary">sctW</name>
    <name evidence="3" type="ORF">H6A60_07330</name>
</gene>
<reference evidence="3 4" key="1">
    <citation type="journal article" date="2021" name="Sci. Rep.">
        <title>The distribution of antibiotic resistance genes in chicken gut microbiota commensals.</title>
        <authorList>
            <person name="Juricova H."/>
            <person name="Matiasovicova J."/>
            <person name="Kubasova T."/>
            <person name="Cejkova D."/>
            <person name="Rychlik I."/>
        </authorList>
    </citation>
    <scope>NUCLEOTIDE SEQUENCE [LARGE SCALE GENOMIC DNA]</scope>
    <source>
        <strain evidence="3 4">An829</strain>
    </source>
</reference>
<dbReference type="Gene3D" id="1.20.1280.80">
    <property type="match status" value="1"/>
</dbReference>
<evidence type="ECO:0000259" key="2">
    <source>
        <dbReference type="Pfam" id="PF09059"/>
    </source>
</evidence>
<sequence>MSIEGIQNSFGTTFTQTSAAHGTSGASSVFMGHTVSTVSSPSSLLADAAEELGFAVDRTKEYEIGRRKERQSSEISERLLEKYRVLMEQTGQSEKLNSTVDALKHAKTREDMERAVREAFKDPTEIWAALESAREAFEADASVSADQRAALKSLAAAHMEKNAQAVRLGLQGALASEGFPEVGDAAAAGAFYREAVGEFSDVKEVFQSIRAKYGDDFGRAMDFLFSAISADIKSETPSMGRAHLESVHGKLREVRLAQSAYTELSALMTRWRDVHGVKNAALTAMDLLGELIEFRSRAYVSDTAVDQLCAKANPPDIEREVLFRQDLLAAVRRLPTAFLDAGEGKTSFVDALRTSLDAAIAREDEYLASLE</sequence>
<dbReference type="Pfam" id="PF07201">
    <property type="entry name" value="HrpJ"/>
    <property type="match status" value="1"/>
</dbReference>
<keyword evidence="4" id="KW-1185">Reference proteome</keyword>
<organism evidence="3 4">
    <name type="scientific">Sutterella massiliensis</name>
    <dbReference type="NCBI Taxonomy" id="1816689"/>
    <lineage>
        <taxon>Bacteria</taxon>
        <taxon>Pseudomonadati</taxon>
        <taxon>Pseudomonadota</taxon>
        <taxon>Betaproteobacteria</taxon>
        <taxon>Burkholderiales</taxon>
        <taxon>Sutterellaceae</taxon>
        <taxon>Sutterella</taxon>
    </lineage>
</organism>
<proteinExistence type="predicted"/>
<dbReference type="Pfam" id="PF09059">
    <property type="entry name" value="TyeA"/>
    <property type="match status" value="1"/>
</dbReference>
<dbReference type="Gene3D" id="1.10.150.630">
    <property type="match status" value="1"/>
</dbReference>
<dbReference type="NCBIfam" id="TIGR02568">
    <property type="entry name" value="LcrE"/>
    <property type="match status" value="1"/>
</dbReference>
<protein>
    <submittedName>
        <fullName evidence="3">Type III secretion system gatekeeper subunit SctW</fullName>
    </submittedName>
</protein>
<comment type="caution">
    <text evidence="3">The sequence shown here is derived from an EMBL/GenBank/DDBJ whole genome shotgun (WGS) entry which is preliminary data.</text>
</comment>
<dbReference type="InterPro" id="IPR038347">
    <property type="entry name" value="TyeA_sf"/>
</dbReference>
<dbReference type="InterPro" id="IPR013401">
    <property type="entry name" value="T3SS_LcrE"/>
</dbReference>
<dbReference type="EMBL" id="JACJJC010000010">
    <property type="protein sequence ID" value="MBM6704292.1"/>
    <property type="molecule type" value="Genomic_DNA"/>
</dbReference>